<keyword evidence="5" id="KW-1185">Reference proteome</keyword>
<reference evidence="3" key="1">
    <citation type="submission" date="2021-02" db="EMBL/GenBank/DDBJ databases">
        <authorList>
            <person name="Nowell W R."/>
        </authorList>
    </citation>
    <scope>NUCLEOTIDE SEQUENCE</scope>
</reference>
<feature type="compositionally biased region" description="Basic and acidic residues" evidence="1">
    <location>
        <begin position="594"/>
        <end position="604"/>
    </location>
</feature>
<sequence>MKNLIDIEIYLVCIVVLPHLISTQIPYIYPNQYGLTVNGEVFQQQQMHQQQQQQLPMHQPQQPQQQHQIQQQSQQPQQQHQIQQQQLPMHQPQQQHQIHNQQQQQQPQMYPRQPYYQGNMQDPSVQSSESIQPMQPLQPFANNFQPAEHDHLNGQVPALSPIGSSERYLVGNLSESFSFQVAPPSTKVTHLGLNGYSLYIVGIGLSDKSKFQYDEQNNHLTILSLDSTTVGYYSAVDANWQTFVNILSAINVSSLKIHNSHTSEDNNGSSLVSCSVSIIRSTFKLSEPPSSSNNLAIPSPPSLPLSSRTSAVLAGTENLPRLDLFLSTRVQQSALLNNKIYNDTLNEYVFTRTISIQRPLTRVDHNGTVQCQVESNNNNGVFLIKKLSIDVAYGPNLEAGALPAVHLESQTSNSISMECQIEANPTPSYIWYDMLNNNSTGMMPHYGQQNPYGQQYPLQSPLNMPMSGLSVFSTTRHIQRLYQHPGQYAMQCQAQSRGKTVKQDFFITVLPSLDRLKSGTDGNREKSNKTAIIIGLIIGGIFLLVLVGIIIGVIIFLQRRKPDVNEKRSPSLKKSINDKQGKLRWGNNSNLPIDHSKYKHEALKGDSSSTSHLVESAESSTSQAPPIPNRSSPIPSTHSSYRQVPVSLPLAYQEANAFPGSRRPPPTRSYSPDQDDGDEINASINAMPIATNRSRTTTPFGSRKSLSESIQSLRSNQQPALSLPVKKRSQEASALPSSITPKRDQQTPSPKLFSTKKDYQHHHYHNPAQLRAQQQAKNSDASSEEDESKHQQQLNNVTEDSAQTGSVPPTKASISNNQKEYQQQHGRRVRTPPPPQQMVVHQPTAVHHDEPPPSYRQAANPASLSTAYEEMLMNKNTYLLPINNNININPILWQCQAYRTSSTELSDEKRETFVVTHVDFHRVCSSTFVKQVWINSIILQNPIVSSTVYDIRYYLKLFWEFIAGFCSVSNSTWIDTVTSFSALRIVSLMAIDKQNLRIQAQTTLASSILTAQAILTRHLLAIRRMTAENQFVSRLNTNFYLSYSPPDLNNTAVPKMWPRVYNNRSYLNYRGCPHSILINSSHQHFVMTSGMIGDCFIADVTLVSTLKCFYNSTCFSLLHKESSKNVSLLLNSSNNHFLTNPTIQMLFNETMIDSWSTEIMFESFYQQCNPIQCYYSYTKQFSAIFIITTIIGMYSGSFIVLRLVVPIILKWIFRCRNRSSTADVKAITTVPSCRHSRT</sequence>
<feature type="compositionally biased region" description="Low complexity" evidence="1">
    <location>
        <begin position="47"/>
        <end position="108"/>
    </location>
</feature>
<feature type="region of interest" description="Disordered" evidence="1">
    <location>
        <begin position="566"/>
        <end position="642"/>
    </location>
</feature>
<dbReference type="EMBL" id="CAJOBF010001796">
    <property type="protein sequence ID" value="CAF3984489.1"/>
    <property type="molecule type" value="Genomic_DNA"/>
</dbReference>
<proteinExistence type="predicted"/>
<organism evidence="3 5">
    <name type="scientific">Rotaria magnacalcarata</name>
    <dbReference type="NCBI Taxonomy" id="392030"/>
    <lineage>
        <taxon>Eukaryota</taxon>
        <taxon>Metazoa</taxon>
        <taxon>Spiralia</taxon>
        <taxon>Gnathifera</taxon>
        <taxon>Rotifera</taxon>
        <taxon>Eurotatoria</taxon>
        <taxon>Bdelloidea</taxon>
        <taxon>Philodinida</taxon>
        <taxon>Philodinidae</taxon>
        <taxon>Rotaria</taxon>
    </lineage>
</organism>
<dbReference type="Proteomes" id="UP000663842">
    <property type="component" value="Unassembled WGS sequence"/>
</dbReference>
<feature type="compositionally biased region" description="Polar residues" evidence="1">
    <location>
        <begin position="707"/>
        <end position="720"/>
    </location>
</feature>
<dbReference type="EMBL" id="CAJOBG010001359">
    <property type="protein sequence ID" value="CAF3921184.1"/>
    <property type="molecule type" value="Genomic_DNA"/>
</dbReference>
<dbReference type="PANTHER" id="PTHR35310">
    <property type="entry name" value="CELL WALL INTEGRITY/STRESS RESPONSE COMPONENT-LIKE PROTEIN"/>
    <property type="match status" value="1"/>
</dbReference>
<evidence type="ECO:0000313" key="4">
    <source>
        <dbReference type="EMBL" id="CAF3984489.1"/>
    </source>
</evidence>
<feature type="compositionally biased region" description="Basic and acidic residues" evidence="1">
    <location>
        <begin position="566"/>
        <end position="581"/>
    </location>
</feature>
<keyword evidence="2" id="KW-0812">Transmembrane</keyword>
<feature type="region of interest" description="Disordered" evidence="1">
    <location>
        <begin position="656"/>
        <end position="753"/>
    </location>
</feature>
<evidence type="ECO:0000256" key="2">
    <source>
        <dbReference type="SAM" id="Phobius"/>
    </source>
</evidence>
<evidence type="ECO:0000313" key="5">
    <source>
        <dbReference type="Proteomes" id="UP000663866"/>
    </source>
</evidence>
<protein>
    <submittedName>
        <fullName evidence="3">Uncharacterized protein</fullName>
    </submittedName>
</protein>
<feature type="compositionally biased region" description="Polar residues" evidence="1">
    <location>
        <begin position="771"/>
        <end position="781"/>
    </location>
</feature>
<gene>
    <name evidence="3" type="ORF">OVN521_LOCUS10592</name>
    <name evidence="4" type="ORF">UXM345_LOCUS15240</name>
</gene>
<evidence type="ECO:0000256" key="1">
    <source>
        <dbReference type="SAM" id="MobiDB-lite"/>
    </source>
</evidence>
<feature type="compositionally biased region" description="Polar residues" evidence="1">
    <location>
        <begin position="691"/>
        <end position="700"/>
    </location>
</feature>
<dbReference type="PANTHER" id="PTHR35310:SF1">
    <property type="entry name" value="CELL WALL INTEGRITY_STRESS RESPONSE COMPONENT-LIKE PROTEIN"/>
    <property type="match status" value="1"/>
</dbReference>
<feature type="compositionally biased region" description="Polar residues" evidence="1">
    <location>
        <begin position="791"/>
        <end position="824"/>
    </location>
</feature>
<evidence type="ECO:0000313" key="3">
    <source>
        <dbReference type="EMBL" id="CAF3921184.1"/>
    </source>
</evidence>
<feature type="transmembrane region" description="Helical" evidence="2">
    <location>
        <begin position="1181"/>
        <end position="1209"/>
    </location>
</feature>
<accession>A0A819IX40</accession>
<dbReference type="Proteomes" id="UP000663866">
    <property type="component" value="Unassembled WGS sequence"/>
</dbReference>
<feature type="region of interest" description="Disordered" evidence="1">
    <location>
        <begin position="47"/>
        <end position="131"/>
    </location>
</feature>
<feature type="compositionally biased region" description="Polar residues" evidence="1">
    <location>
        <begin position="606"/>
        <end position="624"/>
    </location>
</feature>
<name>A0A819IX40_9BILA</name>
<feature type="transmembrane region" description="Helical" evidence="2">
    <location>
        <begin position="531"/>
        <end position="557"/>
    </location>
</feature>
<dbReference type="AlphaFoldDB" id="A0A819IX40"/>
<comment type="caution">
    <text evidence="3">The sequence shown here is derived from an EMBL/GenBank/DDBJ whole genome shotgun (WGS) entry which is preliminary data.</text>
</comment>
<keyword evidence="2" id="KW-0472">Membrane</keyword>
<feature type="region of interest" description="Disordered" evidence="1">
    <location>
        <begin position="767"/>
        <end position="859"/>
    </location>
</feature>
<feature type="compositionally biased region" description="Polar residues" evidence="1">
    <location>
        <begin position="116"/>
        <end position="131"/>
    </location>
</feature>
<feature type="compositionally biased region" description="Polar residues" evidence="1">
    <location>
        <begin position="731"/>
        <end position="740"/>
    </location>
</feature>
<keyword evidence="2" id="KW-1133">Transmembrane helix</keyword>